<dbReference type="EMBL" id="BAAANY010000031">
    <property type="protein sequence ID" value="GAA1706514.1"/>
    <property type="molecule type" value="Genomic_DNA"/>
</dbReference>
<feature type="domain" description="N-acetyltransferase" evidence="1">
    <location>
        <begin position="124"/>
        <end position="250"/>
    </location>
</feature>
<dbReference type="Proteomes" id="UP001500618">
    <property type="component" value="Unassembled WGS sequence"/>
</dbReference>
<dbReference type="Pfam" id="PF24553">
    <property type="entry name" value="Rv0428c_C"/>
    <property type="match status" value="1"/>
</dbReference>
<accession>A0ABN2IJZ4</accession>
<sequence>MVAWDTAAVDDLELERVAAAGWPGLETRWLGDWRLRAGRGFTGRANSALPLGSPGRPVGEALTAVAGWYGQRGLPAMLQVPLPVRAELVRPLEDAGFVRGHGARVLTASVSSVAEAVRTDLPAIEWAAAPDDGWLSLYHYRGGDLPDSAVPVLVAGADVRFGTLRIDGAVAGICRTSSASGWLGLTAVEVSPVFRRQGLATHLLRSAAARTDAEGVYLQVEHGNATALALYARCGFTVHHEYFYWRLDAL</sequence>
<dbReference type="PROSITE" id="PS51186">
    <property type="entry name" value="GNAT"/>
    <property type="match status" value="1"/>
</dbReference>
<evidence type="ECO:0000313" key="2">
    <source>
        <dbReference type="EMBL" id="GAA1706514.1"/>
    </source>
</evidence>
<protein>
    <submittedName>
        <fullName evidence="2">GNAT family N-acetyltransferase</fullName>
    </submittedName>
</protein>
<dbReference type="InterPro" id="IPR056935">
    <property type="entry name" value="Rv0428c-like_C"/>
</dbReference>
<evidence type="ECO:0000313" key="3">
    <source>
        <dbReference type="Proteomes" id="UP001500618"/>
    </source>
</evidence>
<dbReference type="InterPro" id="IPR016181">
    <property type="entry name" value="Acyl_CoA_acyltransferase"/>
</dbReference>
<comment type="caution">
    <text evidence="2">The sequence shown here is derived from an EMBL/GenBank/DDBJ whole genome shotgun (WGS) entry which is preliminary data.</text>
</comment>
<reference evidence="2 3" key="1">
    <citation type="journal article" date="2019" name="Int. J. Syst. Evol. Microbiol.">
        <title>The Global Catalogue of Microorganisms (GCM) 10K type strain sequencing project: providing services to taxonomists for standard genome sequencing and annotation.</title>
        <authorList>
            <consortium name="The Broad Institute Genomics Platform"/>
            <consortium name="The Broad Institute Genome Sequencing Center for Infectious Disease"/>
            <person name="Wu L."/>
            <person name="Ma J."/>
        </authorList>
    </citation>
    <scope>NUCLEOTIDE SEQUENCE [LARGE SCALE GENOMIC DNA]</scope>
    <source>
        <strain evidence="2 3">JCM 14718</strain>
    </source>
</reference>
<name>A0ABN2IJZ4_9ACTN</name>
<dbReference type="Gene3D" id="3.40.630.30">
    <property type="match status" value="1"/>
</dbReference>
<dbReference type="InterPro" id="IPR000182">
    <property type="entry name" value="GNAT_dom"/>
</dbReference>
<dbReference type="SUPFAM" id="SSF55729">
    <property type="entry name" value="Acyl-CoA N-acyltransferases (Nat)"/>
    <property type="match status" value="1"/>
</dbReference>
<proteinExistence type="predicted"/>
<organism evidence="2 3">
    <name type="scientific">Fodinicola feengrottensis</name>
    <dbReference type="NCBI Taxonomy" id="435914"/>
    <lineage>
        <taxon>Bacteria</taxon>
        <taxon>Bacillati</taxon>
        <taxon>Actinomycetota</taxon>
        <taxon>Actinomycetes</taxon>
        <taxon>Mycobacteriales</taxon>
        <taxon>Fodinicola</taxon>
    </lineage>
</organism>
<gene>
    <name evidence="2" type="ORF">GCM10009765_64940</name>
</gene>
<keyword evidence="3" id="KW-1185">Reference proteome</keyword>
<evidence type="ECO:0000259" key="1">
    <source>
        <dbReference type="PROSITE" id="PS51186"/>
    </source>
</evidence>